<evidence type="ECO:0000313" key="2">
    <source>
        <dbReference type="Proteomes" id="UP001277972"/>
    </source>
</evidence>
<dbReference type="Proteomes" id="UP001277972">
    <property type="component" value="Unassembled WGS sequence"/>
</dbReference>
<keyword evidence="2" id="KW-1185">Reference proteome</keyword>
<gene>
    <name evidence="1" type="ORF">SH601_02195</name>
</gene>
<sequence>MYKIIDNRGEEHELMLIVVTICSLLTFRKIKRLERYRKKLKGTFTPY</sequence>
<proteinExistence type="predicted"/>
<accession>A0ACC6M1G1</accession>
<reference evidence="1" key="1">
    <citation type="submission" date="2023-11" db="EMBL/GenBank/DDBJ databases">
        <title>Gracilibacillus pellucida a moderately halophilic bacterium isolated from saline soil in Xinjiang province.</title>
        <authorList>
            <person name="Zhang Z."/>
            <person name="Tan F."/>
            <person name="Wang Y."/>
            <person name="Xia M."/>
        </authorList>
    </citation>
    <scope>NUCLEOTIDE SEQUENCE</scope>
    <source>
        <strain evidence="1">S3-1-1</strain>
    </source>
</reference>
<organism evidence="1 2">
    <name type="scientific">Gracilibacillus pellucidus</name>
    <dbReference type="NCBI Taxonomy" id="3095368"/>
    <lineage>
        <taxon>Bacteria</taxon>
        <taxon>Bacillati</taxon>
        <taxon>Bacillota</taxon>
        <taxon>Bacilli</taxon>
        <taxon>Bacillales</taxon>
        <taxon>Bacillaceae</taxon>
        <taxon>Gracilibacillus</taxon>
    </lineage>
</organism>
<comment type="caution">
    <text evidence="1">The sequence shown here is derived from an EMBL/GenBank/DDBJ whole genome shotgun (WGS) entry which is preliminary data.</text>
</comment>
<dbReference type="EMBL" id="JAWZSR010000001">
    <property type="protein sequence ID" value="MDX8044784.1"/>
    <property type="molecule type" value="Genomic_DNA"/>
</dbReference>
<protein>
    <submittedName>
        <fullName evidence="1">Uncharacterized protein</fullName>
    </submittedName>
</protein>
<name>A0ACC6M1G1_9BACI</name>
<evidence type="ECO:0000313" key="1">
    <source>
        <dbReference type="EMBL" id="MDX8044784.1"/>
    </source>
</evidence>